<evidence type="ECO:0000259" key="1">
    <source>
        <dbReference type="Pfam" id="PF01863"/>
    </source>
</evidence>
<name>A0ABU2CFH3_9BURK</name>
<dbReference type="InterPro" id="IPR053136">
    <property type="entry name" value="UTP_pyrophosphatase-like"/>
</dbReference>
<accession>A0ABU2CFH3</accession>
<feature type="domain" description="YgjP-like metallopeptidase" evidence="1">
    <location>
        <begin position="69"/>
        <end position="274"/>
    </location>
</feature>
<sequence>MNSKKKKAKAPTHAALAAPELATDAMQLDNAAAGQVLASPHFAHPHATRQAQLGNVLVAYAFKRAKRRSIGFVVGAQGLVVSAPRWLPLAGVDAAVRDKGGWIVQKLGEAQERHAQQQATRISWVNGGTLPYLAQPLVIDLVPTQRGALLNGGVLQLGLPLDAPPDKIRAAAHKWLLAQARVLFAERLNHFAPQLDVQWTRLALSSAATRWGSANVTGAIRLNWRLLHHRMEVIDYVVVHELSHLRHMDHSARFWDTVGSILPGYPALRAELRSLAIPKWEDC</sequence>
<dbReference type="PANTHER" id="PTHR30399:SF1">
    <property type="entry name" value="UTP PYROPHOSPHATASE"/>
    <property type="match status" value="1"/>
</dbReference>
<dbReference type="Gene3D" id="3.30.2010.10">
    <property type="entry name" value="Metalloproteases ('zincins'), catalytic domain"/>
    <property type="match status" value="1"/>
</dbReference>
<reference evidence="2 3" key="1">
    <citation type="submission" date="2023-07" db="EMBL/GenBank/DDBJ databases">
        <title>Sorghum-associated microbial communities from plants grown in Nebraska, USA.</title>
        <authorList>
            <person name="Schachtman D."/>
        </authorList>
    </citation>
    <scope>NUCLEOTIDE SEQUENCE [LARGE SCALE GENOMIC DNA]</scope>
    <source>
        <strain evidence="2 3">BE313</strain>
    </source>
</reference>
<comment type="caution">
    <text evidence="2">The sequence shown here is derived from an EMBL/GenBank/DDBJ whole genome shotgun (WGS) entry which is preliminary data.</text>
</comment>
<evidence type="ECO:0000313" key="3">
    <source>
        <dbReference type="Proteomes" id="UP001180487"/>
    </source>
</evidence>
<proteinExistence type="predicted"/>
<keyword evidence="2" id="KW-0378">Hydrolase</keyword>
<dbReference type="InterPro" id="IPR002725">
    <property type="entry name" value="YgjP-like_metallopeptidase"/>
</dbReference>
<dbReference type="CDD" id="cd07344">
    <property type="entry name" value="M48_yhfN_like"/>
    <property type="match status" value="1"/>
</dbReference>
<gene>
    <name evidence="2" type="ORF">J2X19_004788</name>
</gene>
<keyword evidence="3" id="KW-1185">Reference proteome</keyword>
<dbReference type="Pfam" id="PF01863">
    <property type="entry name" value="YgjP-like"/>
    <property type="match status" value="1"/>
</dbReference>
<organism evidence="2 3">
    <name type="scientific">Rhodoferax ferrireducens</name>
    <dbReference type="NCBI Taxonomy" id="192843"/>
    <lineage>
        <taxon>Bacteria</taxon>
        <taxon>Pseudomonadati</taxon>
        <taxon>Pseudomonadota</taxon>
        <taxon>Betaproteobacteria</taxon>
        <taxon>Burkholderiales</taxon>
        <taxon>Comamonadaceae</taxon>
        <taxon>Rhodoferax</taxon>
    </lineage>
</organism>
<evidence type="ECO:0000313" key="2">
    <source>
        <dbReference type="EMBL" id="MDR7380086.1"/>
    </source>
</evidence>
<dbReference type="PANTHER" id="PTHR30399">
    <property type="entry name" value="UNCHARACTERIZED PROTEIN YGJP"/>
    <property type="match status" value="1"/>
</dbReference>
<dbReference type="GO" id="GO:0016787">
    <property type="term" value="F:hydrolase activity"/>
    <property type="evidence" value="ECO:0007669"/>
    <property type="project" value="UniProtKB-KW"/>
</dbReference>
<protein>
    <submittedName>
        <fullName evidence="2">Metal-dependent hydrolase</fullName>
    </submittedName>
</protein>
<dbReference type="Proteomes" id="UP001180487">
    <property type="component" value="Unassembled WGS sequence"/>
</dbReference>
<dbReference type="EMBL" id="JAVDXT010000006">
    <property type="protein sequence ID" value="MDR7380086.1"/>
    <property type="molecule type" value="Genomic_DNA"/>
</dbReference>